<feature type="region of interest" description="Disordered" evidence="1">
    <location>
        <begin position="206"/>
        <end position="235"/>
    </location>
</feature>
<evidence type="ECO:0000313" key="3">
    <source>
        <dbReference type="Proteomes" id="UP000013827"/>
    </source>
</evidence>
<name>A0A0D3JHL2_EMIH1</name>
<evidence type="ECO:0008006" key="4">
    <source>
        <dbReference type="Google" id="ProtNLM"/>
    </source>
</evidence>
<dbReference type="GO" id="GO:0016020">
    <property type="term" value="C:membrane"/>
    <property type="evidence" value="ECO:0007669"/>
    <property type="project" value="InterPro"/>
</dbReference>
<organism evidence="2 3">
    <name type="scientific">Emiliania huxleyi (strain CCMP1516)</name>
    <dbReference type="NCBI Taxonomy" id="280463"/>
    <lineage>
        <taxon>Eukaryota</taxon>
        <taxon>Haptista</taxon>
        <taxon>Haptophyta</taxon>
        <taxon>Prymnesiophyceae</taxon>
        <taxon>Isochrysidales</taxon>
        <taxon>Noelaerhabdaceae</taxon>
        <taxon>Emiliania</taxon>
    </lineage>
</organism>
<dbReference type="EnsemblProtists" id="EOD22997">
    <property type="protein sequence ID" value="EOD22997"/>
    <property type="gene ID" value="EMIHUDRAFT_447764"/>
</dbReference>
<dbReference type="PANTHER" id="PTHR12101:SF17">
    <property type="entry name" value="BLOOD VESSEL EPICARDIAL SUBSTANCE"/>
    <property type="match status" value="1"/>
</dbReference>
<dbReference type="HOGENOM" id="CLU_840522_0_0_1"/>
<reference evidence="3" key="1">
    <citation type="journal article" date="2013" name="Nature">
        <title>Pan genome of the phytoplankton Emiliania underpins its global distribution.</title>
        <authorList>
            <person name="Read B.A."/>
            <person name="Kegel J."/>
            <person name="Klute M.J."/>
            <person name="Kuo A."/>
            <person name="Lefebvre S.C."/>
            <person name="Maumus F."/>
            <person name="Mayer C."/>
            <person name="Miller J."/>
            <person name="Monier A."/>
            <person name="Salamov A."/>
            <person name="Young J."/>
            <person name="Aguilar M."/>
            <person name="Claverie J.M."/>
            <person name="Frickenhaus S."/>
            <person name="Gonzalez K."/>
            <person name="Herman E.K."/>
            <person name="Lin Y.C."/>
            <person name="Napier J."/>
            <person name="Ogata H."/>
            <person name="Sarno A.F."/>
            <person name="Shmutz J."/>
            <person name="Schroeder D."/>
            <person name="de Vargas C."/>
            <person name="Verret F."/>
            <person name="von Dassow P."/>
            <person name="Valentin K."/>
            <person name="Van de Peer Y."/>
            <person name="Wheeler G."/>
            <person name="Dacks J.B."/>
            <person name="Delwiche C.F."/>
            <person name="Dyhrman S.T."/>
            <person name="Glockner G."/>
            <person name="John U."/>
            <person name="Richards T."/>
            <person name="Worden A.Z."/>
            <person name="Zhang X."/>
            <person name="Grigoriev I.V."/>
            <person name="Allen A.E."/>
            <person name="Bidle K."/>
            <person name="Borodovsky M."/>
            <person name="Bowler C."/>
            <person name="Brownlee C."/>
            <person name="Cock J.M."/>
            <person name="Elias M."/>
            <person name="Gladyshev V.N."/>
            <person name="Groth M."/>
            <person name="Guda C."/>
            <person name="Hadaegh A."/>
            <person name="Iglesias-Rodriguez M.D."/>
            <person name="Jenkins J."/>
            <person name="Jones B.M."/>
            <person name="Lawson T."/>
            <person name="Leese F."/>
            <person name="Lindquist E."/>
            <person name="Lobanov A."/>
            <person name="Lomsadze A."/>
            <person name="Malik S.B."/>
            <person name="Marsh M.E."/>
            <person name="Mackinder L."/>
            <person name="Mock T."/>
            <person name="Mueller-Roeber B."/>
            <person name="Pagarete A."/>
            <person name="Parker M."/>
            <person name="Probert I."/>
            <person name="Quesneville H."/>
            <person name="Raines C."/>
            <person name="Rensing S.A."/>
            <person name="Riano-Pachon D.M."/>
            <person name="Richier S."/>
            <person name="Rokitta S."/>
            <person name="Shiraiwa Y."/>
            <person name="Soanes D.M."/>
            <person name="van der Giezen M."/>
            <person name="Wahlund T.M."/>
            <person name="Williams B."/>
            <person name="Wilson W."/>
            <person name="Wolfe G."/>
            <person name="Wurch L.L."/>
        </authorList>
    </citation>
    <scope>NUCLEOTIDE SEQUENCE</scope>
</reference>
<dbReference type="Proteomes" id="UP000013827">
    <property type="component" value="Unassembled WGS sequence"/>
</dbReference>
<accession>A0A0D3JHL2</accession>
<dbReference type="PANTHER" id="PTHR12101">
    <property type="entry name" value="POPEYE DOMAIN CONTAINING PROTEIN"/>
    <property type="match status" value="1"/>
</dbReference>
<keyword evidence="3" id="KW-1185">Reference proteome</keyword>
<reference evidence="2" key="2">
    <citation type="submission" date="2024-10" db="UniProtKB">
        <authorList>
            <consortium name="EnsemblProtists"/>
        </authorList>
    </citation>
    <scope>IDENTIFICATION</scope>
</reference>
<dbReference type="PaxDb" id="2903-EOD22997"/>
<evidence type="ECO:0000256" key="1">
    <source>
        <dbReference type="SAM" id="MobiDB-lite"/>
    </source>
</evidence>
<dbReference type="eggNOG" id="ENOG502S888">
    <property type="taxonomic scope" value="Eukaryota"/>
</dbReference>
<sequence length="330" mass="36080">MSFGRSVLSRLRAAVPASRVNLFVHAGNSLAVCASMSEDMVSLRGFMIGASSCSMAFNMLQPAPLWTPVYWGGFFAAMHAYQLGKIFREQQSAVSLSGREHELYESAFLPHGFTPRQFLRLMQTGEFVTLEPGEWCALQGEPVEALFFVTGISPEASVELQQLQPTSSSPHDGPPVQDVSKEMRLLRRVDSIDGVLSRVEPASLGSGAEAVRFDSERSQRALQETGSDSESVTEEEWMPYSGLGTTACRERAACTAFRETHAISDEQHGEALRAAGADEARWRARPDSLRVVMDSSPAPPAVQTVRNTNGIAARDFVACVLRFAVTRETE</sequence>
<dbReference type="InterPro" id="IPR006916">
    <property type="entry name" value="POPDC1-3"/>
</dbReference>
<dbReference type="AlphaFoldDB" id="A0A0D3JHL2"/>
<protein>
    <recommendedName>
        <fullName evidence="4">Cyclic nucleotide-binding domain-containing protein</fullName>
    </recommendedName>
</protein>
<dbReference type="GO" id="GO:0030552">
    <property type="term" value="F:cAMP binding"/>
    <property type="evidence" value="ECO:0007669"/>
    <property type="project" value="TreeGrafter"/>
</dbReference>
<feature type="compositionally biased region" description="Polar residues" evidence="1">
    <location>
        <begin position="220"/>
        <end position="230"/>
    </location>
</feature>
<proteinExistence type="predicted"/>
<dbReference type="RefSeq" id="XP_005775426.1">
    <property type="nucleotide sequence ID" value="XM_005775369.1"/>
</dbReference>
<dbReference type="KEGG" id="ehx:EMIHUDRAFT_447764"/>
<evidence type="ECO:0000313" key="2">
    <source>
        <dbReference type="EnsemblProtists" id="EOD22997"/>
    </source>
</evidence>
<dbReference type="GeneID" id="17268544"/>